<evidence type="ECO:0000256" key="3">
    <source>
        <dbReference type="ARBA" id="ARBA00023002"/>
    </source>
</evidence>
<dbReference type="PANTHER" id="PTHR36925">
    <property type="entry name" value="COBALT-PRECORRIN-6A REDUCTASE"/>
    <property type="match status" value="1"/>
</dbReference>
<dbReference type="NCBIfam" id="TIGR00715">
    <property type="entry name" value="precor6x_red"/>
    <property type="match status" value="1"/>
</dbReference>
<dbReference type="AlphaFoldDB" id="A0A8J4H9N8"/>
<dbReference type="PROSITE" id="PS51014">
    <property type="entry name" value="COBK_CBIJ"/>
    <property type="match status" value="1"/>
</dbReference>
<comment type="caution">
    <text evidence="4">The sequence shown here is derived from an EMBL/GenBank/DDBJ whole genome shotgun (WGS) entry which is preliminary data.</text>
</comment>
<evidence type="ECO:0000256" key="1">
    <source>
        <dbReference type="ARBA" id="ARBA00004953"/>
    </source>
</evidence>
<dbReference type="NCBIfam" id="NF005968">
    <property type="entry name" value="PRK08057.1-2"/>
    <property type="match status" value="1"/>
</dbReference>
<proteinExistence type="predicted"/>
<sequence length="257" mass="27150">MTPLRVLILGGTGEALALSRALVGDHRFAATLSLAGRTTLPVLPPIGHRLGGFGGVAGMVAYLRAERIAALVDATHPFAARISQHALAAARESGIPLLALRRPAWEPKPGEHWTMVPDLAAAVTALGETPARVFLTIGRQELAPFRAAPWHFYVIRSVEPPDPADLPPRAEIIAARGPFAEADERALLIEKGVEVLVTKNSGAQAVRGKLDAARGLGIAVVMVTRPILPDADHVAADAEGARAWLVARHAELARRGV</sequence>
<evidence type="ECO:0000313" key="4">
    <source>
        <dbReference type="EMBL" id="HGC42801.1"/>
    </source>
</evidence>
<accession>A0A8J4H9N8</accession>
<dbReference type="GO" id="GO:0016994">
    <property type="term" value="F:precorrin-6A reductase activity"/>
    <property type="evidence" value="ECO:0007669"/>
    <property type="project" value="InterPro"/>
</dbReference>
<dbReference type="EMBL" id="DTQM01000118">
    <property type="protein sequence ID" value="HGC42801.1"/>
    <property type="molecule type" value="Genomic_DNA"/>
</dbReference>
<dbReference type="UniPathway" id="UPA00148"/>
<keyword evidence="2" id="KW-0169">Cobalamin biosynthesis</keyword>
<protein>
    <submittedName>
        <fullName evidence="4">Cobalt-precorrin-6A reductase</fullName>
        <ecNumber evidence="4">1.3.1.106</ecNumber>
    </submittedName>
</protein>
<evidence type="ECO:0000256" key="2">
    <source>
        <dbReference type="ARBA" id="ARBA00022573"/>
    </source>
</evidence>
<dbReference type="Pfam" id="PF02571">
    <property type="entry name" value="CbiJ"/>
    <property type="match status" value="1"/>
</dbReference>
<dbReference type="GO" id="GO:0009236">
    <property type="term" value="P:cobalamin biosynthetic process"/>
    <property type="evidence" value="ECO:0007669"/>
    <property type="project" value="UniProtKB-UniPathway"/>
</dbReference>
<reference evidence="4" key="1">
    <citation type="journal article" date="2020" name="mSystems">
        <title>Genome- and Community-Level Interaction Insights into Carbon Utilization and Element Cycling Functions of Hydrothermarchaeota in Hydrothermal Sediment.</title>
        <authorList>
            <person name="Zhou Z."/>
            <person name="Liu Y."/>
            <person name="Xu W."/>
            <person name="Pan J."/>
            <person name="Luo Z.H."/>
            <person name="Li M."/>
        </authorList>
    </citation>
    <scope>NUCLEOTIDE SEQUENCE</scope>
    <source>
        <strain evidence="4">SpSt-997</strain>
    </source>
</reference>
<comment type="pathway">
    <text evidence="1">Cofactor biosynthesis; adenosylcobalamin biosynthesis.</text>
</comment>
<dbReference type="EC" id="1.3.1.106" evidence="4"/>
<organism evidence="4">
    <name type="scientific">Acidicaldus sp</name>
    <dbReference type="NCBI Taxonomy" id="1872105"/>
    <lineage>
        <taxon>Bacteria</taxon>
        <taxon>Pseudomonadati</taxon>
        <taxon>Pseudomonadota</taxon>
        <taxon>Alphaproteobacteria</taxon>
        <taxon>Acetobacterales</taxon>
        <taxon>Acetobacteraceae</taxon>
        <taxon>Acidicaldus</taxon>
    </lineage>
</organism>
<keyword evidence="3 4" id="KW-0560">Oxidoreductase</keyword>
<dbReference type="InterPro" id="IPR003723">
    <property type="entry name" value="Precorrin-6x_reduct"/>
</dbReference>
<name>A0A8J4H9N8_9PROT</name>
<gene>
    <name evidence="4" type="ORF">ENY07_06225</name>
</gene>
<dbReference type="PANTHER" id="PTHR36925:SF1">
    <property type="entry name" value="COBALT-PRECORRIN-6A REDUCTASE"/>
    <property type="match status" value="1"/>
</dbReference>